<feature type="transmembrane region" description="Helical" evidence="1">
    <location>
        <begin position="32"/>
        <end position="51"/>
    </location>
</feature>
<name>A0A7C5Z7Z1_9FIRM</name>
<organism evidence="2">
    <name type="scientific">Caldicellulosiruptor owensensis</name>
    <dbReference type="NCBI Taxonomy" id="55205"/>
    <lineage>
        <taxon>Bacteria</taxon>
        <taxon>Bacillati</taxon>
        <taxon>Bacillota</taxon>
        <taxon>Bacillota incertae sedis</taxon>
        <taxon>Caldicellulosiruptorales</taxon>
        <taxon>Caldicellulosiruptoraceae</taxon>
        <taxon>Caldicellulosiruptor</taxon>
    </lineage>
</organism>
<proteinExistence type="predicted"/>
<accession>A0A7C5Z7Z1</accession>
<sequence>MKGEQLLPEILALVGGSIVLIACLVTKKSGEYTFFATAVVSVVSFVCGNAIKNILNNSQDKNPQ</sequence>
<keyword evidence="1" id="KW-1133">Transmembrane helix</keyword>
<dbReference type="EMBL" id="DRUZ01000096">
    <property type="protein sequence ID" value="HHS02379.1"/>
    <property type="molecule type" value="Genomic_DNA"/>
</dbReference>
<dbReference type="PROSITE" id="PS51257">
    <property type="entry name" value="PROKAR_LIPOPROTEIN"/>
    <property type="match status" value="1"/>
</dbReference>
<reference evidence="2" key="1">
    <citation type="journal article" date="2020" name="mSystems">
        <title>Genome- and Community-Level Interaction Insights into Carbon Utilization and Element Cycling Functions of Hydrothermarchaeota in Hydrothermal Sediment.</title>
        <authorList>
            <person name="Zhou Z."/>
            <person name="Liu Y."/>
            <person name="Xu W."/>
            <person name="Pan J."/>
            <person name="Luo Z.H."/>
            <person name="Li M."/>
        </authorList>
    </citation>
    <scope>NUCLEOTIDE SEQUENCE [LARGE SCALE GENOMIC DNA]</scope>
    <source>
        <strain evidence="2">SpSt-102</strain>
    </source>
</reference>
<evidence type="ECO:0000256" key="1">
    <source>
        <dbReference type="SAM" id="Phobius"/>
    </source>
</evidence>
<gene>
    <name evidence="2" type="ORF">ENL71_07810</name>
</gene>
<protein>
    <submittedName>
        <fullName evidence="2">Uncharacterized protein</fullName>
    </submittedName>
</protein>
<keyword evidence="1" id="KW-0812">Transmembrane</keyword>
<keyword evidence="1" id="KW-0472">Membrane</keyword>
<dbReference type="AlphaFoldDB" id="A0A7C5Z7Z1"/>
<evidence type="ECO:0000313" key="2">
    <source>
        <dbReference type="EMBL" id="HHS02379.1"/>
    </source>
</evidence>
<comment type="caution">
    <text evidence="2">The sequence shown here is derived from an EMBL/GenBank/DDBJ whole genome shotgun (WGS) entry which is preliminary data.</text>
</comment>
<feature type="transmembrane region" description="Helical" evidence="1">
    <location>
        <begin position="6"/>
        <end position="25"/>
    </location>
</feature>